<evidence type="ECO:0000256" key="3">
    <source>
        <dbReference type="ARBA" id="ARBA00022833"/>
    </source>
</evidence>
<evidence type="ECO:0000313" key="8">
    <source>
        <dbReference type="EMBL" id="GAA0166067.1"/>
    </source>
</evidence>
<organism evidence="8 9">
    <name type="scientific">Lithospermum erythrorhizon</name>
    <name type="common">Purple gromwell</name>
    <name type="synonym">Lithospermum officinale var. erythrorhizon</name>
    <dbReference type="NCBI Taxonomy" id="34254"/>
    <lineage>
        <taxon>Eukaryota</taxon>
        <taxon>Viridiplantae</taxon>
        <taxon>Streptophyta</taxon>
        <taxon>Embryophyta</taxon>
        <taxon>Tracheophyta</taxon>
        <taxon>Spermatophyta</taxon>
        <taxon>Magnoliopsida</taxon>
        <taxon>eudicotyledons</taxon>
        <taxon>Gunneridae</taxon>
        <taxon>Pentapetalae</taxon>
        <taxon>asterids</taxon>
        <taxon>lamiids</taxon>
        <taxon>Boraginales</taxon>
        <taxon>Boraginaceae</taxon>
        <taxon>Boraginoideae</taxon>
        <taxon>Lithospermeae</taxon>
        <taxon>Lithospermum</taxon>
    </lineage>
</organism>
<dbReference type="Pfam" id="PF06839">
    <property type="entry name" value="Zn_ribbon_GRF"/>
    <property type="match status" value="2"/>
</dbReference>
<dbReference type="InterPro" id="IPR001878">
    <property type="entry name" value="Znf_CCHC"/>
</dbReference>
<gene>
    <name evidence="8" type="ORF">LIER_21314</name>
</gene>
<keyword evidence="3" id="KW-0862">Zinc</keyword>
<keyword evidence="9" id="KW-1185">Reference proteome</keyword>
<dbReference type="Proteomes" id="UP001454036">
    <property type="component" value="Unassembled WGS sequence"/>
</dbReference>
<proteinExistence type="predicted"/>
<evidence type="ECO:0000256" key="2">
    <source>
        <dbReference type="ARBA" id="ARBA00022771"/>
    </source>
</evidence>
<comment type="caution">
    <text evidence="8">The sequence shown here is derived from an EMBL/GenBank/DDBJ whole genome shotgun (WGS) entry which is preliminary data.</text>
</comment>
<feature type="region of interest" description="Disordered" evidence="5">
    <location>
        <begin position="24"/>
        <end position="44"/>
    </location>
</feature>
<dbReference type="InterPro" id="IPR010666">
    <property type="entry name" value="Znf_GRF"/>
</dbReference>
<dbReference type="Pfam" id="PF00098">
    <property type="entry name" value="zf-CCHC"/>
    <property type="match status" value="1"/>
</dbReference>
<reference evidence="8 9" key="1">
    <citation type="submission" date="2024-01" db="EMBL/GenBank/DDBJ databases">
        <title>The complete chloroplast genome sequence of Lithospermum erythrorhizon: insights into the phylogenetic relationship among Boraginaceae species and the maternal lineages of purple gromwells.</title>
        <authorList>
            <person name="Okada T."/>
            <person name="Watanabe K."/>
        </authorList>
    </citation>
    <scope>NUCLEOTIDE SEQUENCE [LARGE SCALE GENOMIC DNA]</scope>
</reference>
<dbReference type="InterPro" id="IPR036875">
    <property type="entry name" value="Znf_CCHC_sf"/>
</dbReference>
<dbReference type="SUPFAM" id="SSF57756">
    <property type="entry name" value="Retrovirus zinc finger-like domains"/>
    <property type="match status" value="1"/>
</dbReference>
<name>A0AAV3QSY6_LITER</name>
<dbReference type="PANTHER" id="PTHR33680:SF1">
    <property type="entry name" value="OS05G0489500 PROTEIN"/>
    <property type="match status" value="1"/>
</dbReference>
<evidence type="ECO:0008006" key="10">
    <source>
        <dbReference type="Google" id="ProtNLM"/>
    </source>
</evidence>
<dbReference type="GO" id="GO:0003676">
    <property type="term" value="F:nucleic acid binding"/>
    <property type="evidence" value="ECO:0007669"/>
    <property type="project" value="InterPro"/>
</dbReference>
<dbReference type="PANTHER" id="PTHR33680">
    <property type="entry name" value="OS07G0190500 PROTEIN"/>
    <property type="match status" value="1"/>
</dbReference>
<evidence type="ECO:0000256" key="5">
    <source>
        <dbReference type="SAM" id="MobiDB-lite"/>
    </source>
</evidence>
<dbReference type="AlphaFoldDB" id="A0AAV3QSY6"/>
<feature type="compositionally biased region" description="Low complexity" evidence="5">
    <location>
        <begin position="24"/>
        <end position="41"/>
    </location>
</feature>
<feature type="domain" description="GRF-type" evidence="7">
    <location>
        <begin position="120"/>
        <end position="168"/>
    </location>
</feature>
<evidence type="ECO:0000259" key="6">
    <source>
        <dbReference type="PROSITE" id="PS50158"/>
    </source>
</evidence>
<dbReference type="PROSITE" id="PS50158">
    <property type="entry name" value="ZF_CCHC"/>
    <property type="match status" value="1"/>
</dbReference>
<evidence type="ECO:0000313" key="9">
    <source>
        <dbReference type="Proteomes" id="UP001454036"/>
    </source>
</evidence>
<sequence length="250" mass="26823">MIEIEDDDFLAQIDAAEAEALASSSAAKRLKSTHPTPTPSTGGAYIEALKGSKGNLFNNNKNNKNNNNNNNSGGYGNVGLSEGGVGSGSCYNCGKLGHWARDCESKREGLGEGDVVEKQCPCGVGVCNVLTAKTEKNCGRKFYRCPIRQHCMLMENGGCGFFEWCDNASGPETVIKASNPSAPELPCPCGAGSCSILTAKTEKNLGQQFYKCPANQQHEFAQVYRVIGRVREELSVIALKLFIVVPRLSF</sequence>
<accession>A0AAV3QSY6</accession>
<dbReference type="SMART" id="SM00343">
    <property type="entry name" value="ZnF_C2HC"/>
    <property type="match status" value="1"/>
</dbReference>
<protein>
    <recommendedName>
        <fullName evidence="10">CCHC-type domain-containing protein</fullName>
    </recommendedName>
</protein>
<dbReference type="GO" id="GO:0008270">
    <property type="term" value="F:zinc ion binding"/>
    <property type="evidence" value="ECO:0007669"/>
    <property type="project" value="UniProtKB-KW"/>
</dbReference>
<evidence type="ECO:0000259" key="7">
    <source>
        <dbReference type="PROSITE" id="PS51999"/>
    </source>
</evidence>
<dbReference type="EMBL" id="BAABME010005594">
    <property type="protein sequence ID" value="GAA0166067.1"/>
    <property type="molecule type" value="Genomic_DNA"/>
</dbReference>
<dbReference type="PROSITE" id="PS51999">
    <property type="entry name" value="ZF_GRF"/>
    <property type="match status" value="1"/>
</dbReference>
<keyword evidence="1" id="KW-0479">Metal-binding</keyword>
<keyword evidence="2 4" id="KW-0863">Zinc-finger</keyword>
<evidence type="ECO:0000256" key="4">
    <source>
        <dbReference type="PROSITE-ProRule" id="PRU00047"/>
    </source>
</evidence>
<dbReference type="Gene3D" id="4.10.60.10">
    <property type="entry name" value="Zinc finger, CCHC-type"/>
    <property type="match status" value="1"/>
</dbReference>
<feature type="domain" description="CCHC-type" evidence="6">
    <location>
        <begin position="90"/>
        <end position="105"/>
    </location>
</feature>
<evidence type="ECO:0000256" key="1">
    <source>
        <dbReference type="ARBA" id="ARBA00022723"/>
    </source>
</evidence>